<accession>A0ACC7NVK9</accession>
<protein>
    <submittedName>
        <fullName evidence="1">Heparinase II/III family protein</fullName>
    </submittedName>
</protein>
<dbReference type="Proteomes" id="UP001631969">
    <property type="component" value="Unassembled WGS sequence"/>
</dbReference>
<evidence type="ECO:0000313" key="1">
    <source>
        <dbReference type="EMBL" id="MFM9328515.1"/>
    </source>
</evidence>
<organism evidence="1 2">
    <name type="scientific">Paenibacillus mesotrionivorans</name>
    <dbReference type="NCBI Taxonomy" id="3160968"/>
    <lineage>
        <taxon>Bacteria</taxon>
        <taxon>Bacillati</taxon>
        <taxon>Bacillota</taxon>
        <taxon>Bacilli</taxon>
        <taxon>Bacillales</taxon>
        <taxon>Paenibacillaceae</taxon>
        <taxon>Paenibacillus</taxon>
    </lineage>
</organism>
<sequence length="706" mass="79369">MNREQTHTGLLERACVNARLPEFAPALERLRGKAAEAFAVHFRMSAGDRGEWGHYYHCREDAARLAFDWSRPQEHRCTVCGRVYTGQRYDACWIGLAHHSLGIGAFHMALCGRLDSREDYIRRVRDILLDYARYYAGWEIHGDIPYNGPGKLFAQTLDEAHWILELGLAFQMVRSSFEAGEEEAICRGLLQPCADFLIARKEAQIHNHAVLITSAISLLGFLLGDEELHRAGLEGEYGLLDQLRRGVLEDGLWYEGVVHYHFYALHPILQYGWAVENTPWAVRRLEPIRRMLDFPLRFIQPDGSFLRRHDATSKVNIGTYAPYYELGLSWFGDARYRAYLQTAYGRKGAGPGLSLPGYRPVERDSVFALCFGMNLAEEAGEAMEELRLLVEQPQSSAGSGLTRLPGAAGLHLTVKHGPFGGEHDHMDQLNISLSACGIPLLEDAGTVPYAMPLHYGWFKHTFSHNTVAVNGMDQPPADGRRLGFGLETWGSWVCAAVDWKREDYLFKDRIVLPAELRPWHEPSYQGVELARTCLVRDNWVVDAVRVLLPDPRQADFLLHVDGMLEGDPDLLGGPTEEGFCRLDPVLFRDPRRLCLERGAARPLVWAADRGMLTQYGWCSRPSALLSAITPGNPAGRNRHTLVRRVEGEGVTVFLHFFHYDEAAGRAVCLPEGMIRAELGEDGRLTVEESPLGRMVLTWNGEAPLFG</sequence>
<evidence type="ECO:0000313" key="2">
    <source>
        <dbReference type="Proteomes" id="UP001631969"/>
    </source>
</evidence>
<name>A0ACC7NVK9_9BACL</name>
<proteinExistence type="predicted"/>
<keyword evidence="2" id="KW-1185">Reference proteome</keyword>
<gene>
    <name evidence="1" type="ORF">ACI1P1_09470</name>
</gene>
<dbReference type="EMBL" id="JBJURJ010000005">
    <property type="protein sequence ID" value="MFM9328515.1"/>
    <property type="molecule type" value="Genomic_DNA"/>
</dbReference>
<reference evidence="1" key="1">
    <citation type="submission" date="2024-12" db="EMBL/GenBank/DDBJ databases">
        <authorList>
            <person name="Wu N."/>
        </authorList>
    </citation>
    <scope>NUCLEOTIDE SEQUENCE</scope>
    <source>
        <strain evidence="1">P15</strain>
    </source>
</reference>
<comment type="caution">
    <text evidence="1">The sequence shown here is derived from an EMBL/GenBank/DDBJ whole genome shotgun (WGS) entry which is preliminary data.</text>
</comment>